<dbReference type="Proteomes" id="UP000002279">
    <property type="component" value="Chromosome 3"/>
</dbReference>
<dbReference type="GeneTree" id="ENSGT00390000012831"/>
<keyword evidence="2" id="KW-1133">Transmembrane helix</keyword>
<dbReference type="Pfam" id="PF15677">
    <property type="entry name" value="CEND1"/>
    <property type="match status" value="1"/>
</dbReference>
<dbReference type="GO" id="GO:0005739">
    <property type="term" value="C:mitochondrion"/>
    <property type="evidence" value="ECO:0007669"/>
    <property type="project" value="Ensembl"/>
</dbReference>
<dbReference type="GO" id="GO:0021702">
    <property type="term" value="P:cerebellar Purkinje cell differentiation"/>
    <property type="evidence" value="ECO:0000318"/>
    <property type="project" value="GO_Central"/>
</dbReference>
<keyword evidence="2" id="KW-0472">Membrane</keyword>
<dbReference type="RefSeq" id="XP_028915262.1">
    <property type="nucleotide sequence ID" value="XM_029059429.1"/>
</dbReference>
<protein>
    <submittedName>
        <fullName evidence="3">Cell cycle exit and neuronal differentiation 1</fullName>
    </submittedName>
</protein>
<name>A0A6I8P364_ORNAN</name>
<dbReference type="GO" id="GO:0021941">
    <property type="term" value="P:negative regulation of cerebellar granule cell precursor proliferation"/>
    <property type="evidence" value="ECO:0007669"/>
    <property type="project" value="Ensembl"/>
</dbReference>
<feature type="compositionally biased region" description="Pro residues" evidence="1">
    <location>
        <begin position="44"/>
        <end position="55"/>
    </location>
</feature>
<reference evidence="3 4" key="1">
    <citation type="journal article" date="2008" name="Nature">
        <title>Genome analysis of the platypus reveals unique signatures of evolution.</title>
        <authorList>
            <person name="Warren W.C."/>
            <person name="Hillier L.W."/>
            <person name="Marshall Graves J.A."/>
            <person name="Birney E."/>
            <person name="Ponting C.P."/>
            <person name="Grutzner F."/>
            <person name="Belov K."/>
            <person name="Miller W."/>
            <person name="Clarke L."/>
            <person name="Chinwalla A.T."/>
            <person name="Yang S.P."/>
            <person name="Heger A."/>
            <person name="Locke D.P."/>
            <person name="Miethke P."/>
            <person name="Waters P.D."/>
            <person name="Veyrunes F."/>
            <person name="Fulton L."/>
            <person name="Fulton B."/>
            <person name="Graves T."/>
            <person name="Wallis J."/>
            <person name="Puente X.S."/>
            <person name="Lopez-Otin C."/>
            <person name="Ordonez G.R."/>
            <person name="Eichler E.E."/>
            <person name="Chen L."/>
            <person name="Cheng Z."/>
            <person name="Deakin J.E."/>
            <person name="Alsop A."/>
            <person name="Thompson K."/>
            <person name="Kirby P."/>
            <person name="Papenfuss A.T."/>
            <person name="Wakefield M.J."/>
            <person name="Olender T."/>
            <person name="Lancet D."/>
            <person name="Huttley G.A."/>
            <person name="Smit A.F."/>
            <person name="Pask A."/>
            <person name="Temple-Smith P."/>
            <person name="Batzer M.A."/>
            <person name="Walker J.A."/>
            <person name="Konkel M.K."/>
            <person name="Harris R.S."/>
            <person name="Whittington C.M."/>
            <person name="Wong E.S."/>
            <person name="Gemmell N.J."/>
            <person name="Buschiazzo E."/>
            <person name="Vargas Jentzsch I.M."/>
            <person name="Merkel A."/>
            <person name="Schmitz J."/>
            <person name="Zemann A."/>
            <person name="Churakov G."/>
            <person name="Kriegs J.O."/>
            <person name="Brosius J."/>
            <person name="Murchison E.P."/>
            <person name="Sachidanandam R."/>
            <person name="Smith C."/>
            <person name="Hannon G.J."/>
            <person name="Tsend-Ayush E."/>
            <person name="McMillan D."/>
            <person name="Attenborough R."/>
            <person name="Rens W."/>
            <person name="Ferguson-Smith M."/>
            <person name="Lefevre C.M."/>
            <person name="Sharp J.A."/>
            <person name="Nicholas K.R."/>
            <person name="Ray D.A."/>
            <person name="Kube M."/>
            <person name="Reinhardt R."/>
            <person name="Pringle T.H."/>
            <person name="Taylor J."/>
            <person name="Jones R.C."/>
            <person name="Nixon B."/>
            <person name="Dacheux J.L."/>
            <person name="Niwa H."/>
            <person name="Sekita Y."/>
            <person name="Huang X."/>
            <person name="Stark A."/>
            <person name="Kheradpour P."/>
            <person name="Kellis M."/>
            <person name="Flicek P."/>
            <person name="Chen Y."/>
            <person name="Webber C."/>
            <person name="Hardison R."/>
            <person name="Nelson J."/>
            <person name="Hallsworth-Pepin K."/>
            <person name="Delehaunty K."/>
            <person name="Markovic C."/>
            <person name="Minx P."/>
            <person name="Feng Y."/>
            <person name="Kremitzki C."/>
            <person name="Mitreva M."/>
            <person name="Glasscock J."/>
            <person name="Wylie T."/>
            <person name="Wohldmann P."/>
            <person name="Thiru P."/>
            <person name="Nhan M.N."/>
            <person name="Pohl C.S."/>
            <person name="Smith S.M."/>
            <person name="Hou S."/>
            <person name="Nefedov M."/>
            <person name="de Jong P.J."/>
            <person name="Renfree M.B."/>
            <person name="Mardis E.R."/>
            <person name="Wilson R.K."/>
        </authorList>
    </citation>
    <scope>NUCLEOTIDE SEQUENCE [LARGE SCALE GENOMIC DNA]</scope>
    <source>
        <strain evidence="3 4">Glennie</strain>
    </source>
</reference>
<dbReference type="GO" id="GO:0031982">
    <property type="term" value="C:vesicle"/>
    <property type="evidence" value="ECO:0007669"/>
    <property type="project" value="Ensembl"/>
</dbReference>
<keyword evidence="4" id="KW-1185">Reference proteome</keyword>
<dbReference type="OMA" id="WSCENLN"/>
<dbReference type="PANTHER" id="PTHR36683">
    <property type="entry name" value="CELL CYCLE EXIT AND NEURONAL DIFFERENTIATION PROTEIN 1"/>
    <property type="match status" value="1"/>
</dbReference>
<reference evidence="3" key="3">
    <citation type="submission" date="2025-09" db="UniProtKB">
        <authorList>
            <consortium name="Ensembl"/>
        </authorList>
    </citation>
    <scope>IDENTIFICATION</scope>
    <source>
        <strain evidence="3">Glennie</strain>
    </source>
</reference>
<dbReference type="FunCoup" id="A0A6I8P364">
    <property type="interactions" value="119"/>
</dbReference>
<dbReference type="Ensembl" id="ENSOANT00000055348.1">
    <property type="protein sequence ID" value="ENSOANP00000048222.1"/>
    <property type="gene ID" value="ENSOANG00000042815.1"/>
</dbReference>
<dbReference type="PANTHER" id="PTHR36683:SF1">
    <property type="entry name" value="CELL CYCLE EXIT AND NEURONAL DIFFERENTIATION PROTEIN 1"/>
    <property type="match status" value="1"/>
</dbReference>
<feature type="region of interest" description="Disordered" evidence="1">
    <location>
        <begin position="1"/>
        <end position="114"/>
    </location>
</feature>
<feature type="compositionally biased region" description="Pro residues" evidence="1">
    <location>
        <begin position="76"/>
        <end position="89"/>
    </location>
</feature>
<evidence type="ECO:0000313" key="3">
    <source>
        <dbReference type="Ensembl" id="ENSOANP00000048222.1"/>
    </source>
</evidence>
<keyword evidence="2" id="KW-0812">Transmembrane</keyword>
<dbReference type="GO" id="GO:0021933">
    <property type="term" value="P:radial glia guided migration of cerebellar granule cell"/>
    <property type="evidence" value="ECO:0000318"/>
    <property type="project" value="GO_Central"/>
</dbReference>
<dbReference type="GeneID" id="100088081"/>
<feature type="transmembrane region" description="Helical" evidence="2">
    <location>
        <begin position="122"/>
        <end position="143"/>
    </location>
</feature>
<proteinExistence type="predicted"/>
<dbReference type="AlphaFoldDB" id="A0A6I8P364"/>
<feature type="compositionally biased region" description="Basic and acidic residues" evidence="1">
    <location>
        <begin position="24"/>
        <end position="43"/>
    </location>
</feature>
<dbReference type="GO" id="GO:0007628">
    <property type="term" value="P:adult walking behavior"/>
    <property type="evidence" value="ECO:0007669"/>
    <property type="project" value="Ensembl"/>
</dbReference>
<dbReference type="Bgee" id="ENSOANG00000042815">
    <property type="expression patterns" value="Expressed in cerebellum"/>
</dbReference>
<gene>
    <name evidence="3" type="primary">CEND1</name>
</gene>
<organism evidence="3 4">
    <name type="scientific">Ornithorhynchus anatinus</name>
    <name type="common">Duckbill platypus</name>
    <dbReference type="NCBI Taxonomy" id="9258"/>
    <lineage>
        <taxon>Eukaryota</taxon>
        <taxon>Metazoa</taxon>
        <taxon>Chordata</taxon>
        <taxon>Craniata</taxon>
        <taxon>Vertebrata</taxon>
        <taxon>Euteleostomi</taxon>
        <taxon>Mammalia</taxon>
        <taxon>Monotremata</taxon>
        <taxon>Ornithorhynchidae</taxon>
        <taxon>Ornithorhynchus</taxon>
    </lineage>
</organism>
<dbReference type="InParanoid" id="A0A6I8P364"/>
<dbReference type="KEGG" id="oaa:100088081"/>
<evidence type="ECO:0000256" key="1">
    <source>
        <dbReference type="SAM" id="MobiDB-lite"/>
    </source>
</evidence>
<accession>A0A6I8P364</accession>
<evidence type="ECO:0000313" key="4">
    <source>
        <dbReference type="Proteomes" id="UP000002279"/>
    </source>
</evidence>
<dbReference type="GO" id="GO:0021686">
    <property type="term" value="P:cerebellar granular layer maturation"/>
    <property type="evidence" value="ECO:0000318"/>
    <property type="project" value="GO_Central"/>
</dbReference>
<evidence type="ECO:0000256" key="2">
    <source>
        <dbReference type="SAM" id="Phobius"/>
    </source>
</evidence>
<dbReference type="CTD" id="51286"/>
<reference evidence="3" key="2">
    <citation type="submission" date="2025-08" db="UniProtKB">
        <authorList>
            <consortium name="Ensembl"/>
        </authorList>
    </citation>
    <scope>IDENTIFICATION</scope>
    <source>
        <strain evidence="3">Glennie</strain>
    </source>
</reference>
<feature type="compositionally biased region" description="Low complexity" evidence="1">
    <location>
        <begin position="56"/>
        <end position="66"/>
    </location>
</feature>
<feature type="compositionally biased region" description="Gly residues" evidence="1">
    <location>
        <begin position="98"/>
        <end position="114"/>
    </location>
</feature>
<sequence length="146" mass="14430">MESKGKQPTGGPKAEPKATPAQPEKARPTAAPEKKETPEKRELPVPPAVPTPKKPPATALADPALLNNHSNLKPGPVAPEPAGPEPAGPTPDSEARGAGAGAEDGEAAGGGGSGVFENLKPLLLAGGAAVALLAVIVGVAFLARKK</sequence>
<dbReference type="InterPro" id="IPR020162">
    <property type="entry name" value="Cend1"/>
</dbReference>